<feature type="coiled-coil region" evidence="1">
    <location>
        <begin position="14"/>
        <end position="44"/>
    </location>
</feature>
<evidence type="ECO:0000313" key="4">
    <source>
        <dbReference type="Proteomes" id="UP001307889"/>
    </source>
</evidence>
<sequence>MLKSQSTLDPMGLENVLKRSIASMENELKLAENAEKQMLEELQDGISQIDQMTLDMSQHNVDCLKDLISQQLIEIEKAQLLAKVMTGLEKYRNILMEEISGCLKAKPLVEDKENRISVIKQPGETIDQTKKHPDPASIRDAAPCTPKTGDEFERSQRENQIDDFEWDISTELEIQNEIKDHTMPSTQEVLATEVKKFVY</sequence>
<proteinExistence type="predicted"/>
<dbReference type="EMBL" id="AP028921">
    <property type="protein sequence ID" value="BET02053.1"/>
    <property type="molecule type" value="Genomic_DNA"/>
</dbReference>
<feature type="region of interest" description="Disordered" evidence="2">
    <location>
        <begin position="126"/>
        <end position="157"/>
    </location>
</feature>
<keyword evidence="1" id="KW-0175">Coiled coil</keyword>
<feature type="compositionally biased region" description="Basic and acidic residues" evidence="2">
    <location>
        <begin position="148"/>
        <end position="157"/>
    </location>
</feature>
<dbReference type="Proteomes" id="UP001307889">
    <property type="component" value="Chromosome 13"/>
</dbReference>
<keyword evidence="4" id="KW-1185">Reference proteome</keyword>
<evidence type="ECO:0000313" key="3">
    <source>
        <dbReference type="EMBL" id="BET02053.1"/>
    </source>
</evidence>
<evidence type="ECO:0000256" key="1">
    <source>
        <dbReference type="SAM" id="Coils"/>
    </source>
</evidence>
<reference evidence="3 4" key="1">
    <citation type="submission" date="2023-09" db="EMBL/GenBank/DDBJ databases">
        <title>Nesidiocoris tenuis whole genome shotgun sequence.</title>
        <authorList>
            <person name="Shibata T."/>
            <person name="Shimoda M."/>
            <person name="Kobayashi T."/>
            <person name="Uehara T."/>
        </authorList>
    </citation>
    <scope>NUCLEOTIDE SEQUENCE [LARGE SCALE GENOMIC DNA]</scope>
    <source>
        <strain evidence="3 4">Japan</strain>
    </source>
</reference>
<gene>
    <name evidence="3" type="ORF">NTJ_14871</name>
</gene>
<protein>
    <submittedName>
        <fullName evidence="3">Uncharacterized protein</fullName>
    </submittedName>
</protein>
<accession>A0ABN7BGR2</accession>
<organism evidence="3 4">
    <name type="scientific">Nesidiocoris tenuis</name>
    <dbReference type="NCBI Taxonomy" id="355587"/>
    <lineage>
        <taxon>Eukaryota</taxon>
        <taxon>Metazoa</taxon>
        <taxon>Ecdysozoa</taxon>
        <taxon>Arthropoda</taxon>
        <taxon>Hexapoda</taxon>
        <taxon>Insecta</taxon>
        <taxon>Pterygota</taxon>
        <taxon>Neoptera</taxon>
        <taxon>Paraneoptera</taxon>
        <taxon>Hemiptera</taxon>
        <taxon>Heteroptera</taxon>
        <taxon>Panheteroptera</taxon>
        <taxon>Cimicomorpha</taxon>
        <taxon>Miridae</taxon>
        <taxon>Dicyphina</taxon>
        <taxon>Nesidiocoris</taxon>
    </lineage>
</organism>
<evidence type="ECO:0000256" key="2">
    <source>
        <dbReference type="SAM" id="MobiDB-lite"/>
    </source>
</evidence>
<name>A0ABN7BGR2_9HEMI</name>